<accession>A0A3N0UXW6</accession>
<keyword evidence="12" id="KW-1185">Reference proteome</keyword>
<keyword evidence="5 11" id="KW-0808">Transferase</keyword>
<dbReference type="PANTHER" id="PTHR12726:SF0">
    <property type="entry name" value="CERAMIDE GLUCOSYLTRANSFERASE"/>
    <property type="match status" value="1"/>
</dbReference>
<dbReference type="InterPro" id="IPR029044">
    <property type="entry name" value="Nucleotide-diphossugar_trans"/>
</dbReference>
<comment type="pathway">
    <text evidence="2">Lipid metabolism; sphingolipid metabolism.</text>
</comment>
<evidence type="ECO:0000256" key="10">
    <source>
        <dbReference type="SAM" id="Phobius"/>
    </source>
</evidence>
<dbReference type="GO" id="GO:0006679">
    <property type="term" value="P:glucosylceramide biosynthetic process"/>
    <property type="evidence" value="ECO:0007669"/>
    <property type="project" value="TreeGrafter"/>
</dbReference>
<dbReference type="GO" id="GO:0016020">
    <property type="term" value="C:membrane"/>
    <property type="evidence" value="ECO:0007669"/>
    <property type="project" value="UniProtKB-SubCell"/>
</dbReference>
<gene>
    <name evidence="11" type="ORF">ED236_10960</name>
</gene>
<feature type="compositionally biased region" description="Low complexity" evidence="9">
    <location>
        <begin position="416"/>
        <end position="427"/>
    </location>
</feature>
<feature type="region of interest" description="Disordered" evidence="9">
    <location>
        <begin position="411"/>
        <end position="434"/>
    </location>
</feature>
<keyword evidence="4" id="KW-0328">Glycosyltransferase</keyword>
<name>A0A3N0UXW6_9PROT</name>
<evidence type="ECO:0000256" key="1">
    <source>
        <dbReference type="ARBA" id="ARBA00004141"/>
    </source>
</evidence>
<dbReference type="InterPro" id="IPR025993">
    <property type="entry name" value="Ceramide_glucosylTrfase"/>
</dbReference>
<keyword evidence="7 10" id="KW-1133">Transmembrane helix</keyword>
<feature type="transmembrane region" description="Helical" evidence="10">
    <location>
        <begin position="310"/>
        <end position="328"/>
    </location>
</feature>
<dbReference type="SUPFAM" id="SSF53448">
    <property type="entry name" value="Nucleotide-diphospho-sugar transferases"/>
    <property type="match status" value="1"/>
</dbReference>
<keyword evidence="8 10" id="KW-0472">Membrane</keyword>
<comment type="subcellular location">
    <subcellularLocation>
        <location evidence="1">Membrane</location>
        <topology evidence="1">Multi-pass membrane protein</topology>
    </subcellularLocation>
</comment>
<dbReference type="AlphaFoldDB" id="A0A3N0UXW6"/>
<evidence type="ECO:0000256" key="3">
    <source>
        <dbReference type="ARBA" id="ARBA00004991"/>
    </source>
</evidence>
<comment type="caution">
    <text evidence="11">The sequence shown here is derived from an EMBL/GenBank/DDBJ whole genome shotgun (WGS) entry which is preliminary data.</text>
</comment>
<dbReference type="EMBL" id="RJVP01000006">
    <property type="protein sequence ID" value="ROH85360.1"/>
    <property type="molecule type" value="Genomic_DNA"/>
</dbReference>
<sequence>MNLPDWLLADKLAWAGACIAIASQLFCLWSARILRRRTPALSEPVQASALLIIPASGTLPNLLPLHAALQAQRCVPQRILFVVESVHDPAYARLQALIERSPLSIHLLVAGEAERCSQKSHNLAVALASLQHDHTPYVVLADADILPSPDWLGHLLRPLQNDAADLVTGYRWPVPTDHHPASLAGSWIDRAIASMPKLKRYWLAWGGSLAMRRELIAQLDLPGRLRQALSDDLAIATYAREHGLRLLFRSAVLVHTPFHHDVFSLMGFMRRQYQMLRLYRPQLWLAALLTTALNLLTTLCLFWLATRSGMGQLALLLFLLLGLLVNQARTGWARKAGIADALQKPRTAALFMLAPLLLPLLHSLHLLAILGSLQVRRVRWAHCTYRMHAGRVTGIQRRLWTRTNTPAEFDDVNAGNINSSNMNKSNIRQNEPSR</sequence>
<evidence type="ECO:0000256" key="6">
    <source>
        <dbReference type="ARBA" id="ARBA00022692"/>
    </source>
</evidence>
<evidence type="ECO:0000256" key="5">
    <source>
        <dbReference type="ARBA" id="ARBA00022679"/>
    </source>
</evidence>
<evidence type="ECO:0000256" key="9">
    <source>
        <dbReference type="SAM" id="MobiDB-lite"/>
    </source>
</evidence>
<protein>
    <submittedName>
        <fullName evidence="11">Glycosyltransferase</fullName>
    </submittedName>
</protein>
<dbReference type="Proteomes" id="UP000275137">
    <property type="component" value="Unassembled WGS sequence"/>
</dbReference>
<evidence type="ECO:0000313" key="12">
    <source>
        <dbReference type="Proteomes" id="UP000275137"/>
    </source>
</evidence>
<feature type="transmembrane region" description="Helical" evidence="10">
    <location>
        <begin position="349"/>
        <end position="373"/>
    </location>
</feature>
<feature type="transmembrane region" description="Helical" evidence="10">
    <location>
        <begin position="12"/>
        <end position="31"/>
    </location>
</feature>
<evidence type="ECO:0000256" key="2">
    <source>
        <dbReference type="ARBA" id="ARBA00004760"/>
    </source>
</evidence>
<proteinExistence type="predicted"/>
<keyword evidence="6 10" id="KW-0812">Transmembrane</keyword>
<dbReference type="Gene3D" id="3.90.550.10">
    <property type="entry name" value="Spore Coat Polysaccharide Biosynthesis Protein SpsA, Chain A"/>
    <property type="match status" value="1"/>
</dbReference>
<dbReference type="Pfam" id="PF13506">
    <property type="entry name" value="Glyco_transf_21"/>
    <property type="match status" value="1"/>
</dbReference>
<organism evidence="11 12">
    <name type="scientific">Pseudomethylobacillus aquaticus</name>
    <dbReference type="NCBI Taxonomy" id="2676064"/>
    <lineage>
        <taxon>Bacteria</taxon>
        <taxon>Pseudomonadati</taxon>
        <taxon>Pseudomonadota</taxon>
        <taxon>Betaproteobacteria</taxon>
        <taxon>Nitrosomonadales</taxon>
        <taxon>Methylophilaceae</taxon>
        <taxon>Pseudomethylobacillus</taxon>
    </lineage>
</organism>
<dbReference type="GO" id="GO:0008120">
    <property type="term" value="F:ceramide glucosyltransferase activity"/>
    <property type="evidence" value="ECO:0007669"/>
    <property type="project" value="TreeGrafter"/>
</dbReference>
<dbReference type="PANTHER" id="PTHR12726">
    <property type="entry name" value="CERAMIDE GLUCOSYLTRANSFERASE"/>
    <property type="match status" value="1"/>
</dbReference>
<evidence type="ECO:0000313" key="11">
    <source>
        <dbReference type="EMBL" id="ROH85360.1"/>
    </source>
</evidence>
<evidence type="ECO:0000256" key="7">
    <source>
        <dbReference type="ARBA" id="ARBA00022989"/>
    </source>
</evidence>
<evidence type="ECO:0000256" key="8">
    <source>
        <dbReference type="ARBA" id="ARBA00023136"/>
    </source>
</evidence>
<reference evidence="11 12" key="1">
    <citation type="submission" date="2018-10" db="EMBL/GenBank/DDBJ databases">
        <authorList>
            <person name="Chen W.-M."/>
        </authorList>
    </citation>
    <scope>NUCLEOTIDE SEQUENCE [LARGE SCALE GENOMIC DNA]</scope>
    <source>
        <strain evidence="11 12">H-5</strain>
    </source>
</reference>
<comment type="pathway">
    <text evidence="3">Sphingolipid metabolism.</text>
</comment>
<feature type="transmembrane region" description="Helical" evidence="10">
    <location>
        <begin position="283"/>
        <end position="304"/>
    </location>
</feature>
<dbReference type="RefSeq" id="WP_123238014.1">
    <property type="nucleotide sequence ID" value="NZ_RJVP01000006.1"/>
</dbReference>
<evidence type="ECO:0000256" key="4">
    <source>
        <dbReference type="ARBA" id="ARBA00022676"/>
    </source>
</evidence>